<evidence type="ECO:0000313" key="1">
    <source>
        <dbReference type="EMBL" id="ACI17068.1"/>
    </source>
</evidence>
<dbReference type="AlphaFoldDB" id="B5Y6J0"/>
<proteinExistence type="predicted"/>
<name>B5Y6J0_COPPD</name>
<dbReference type="Proteomes" id="UP000001732">
    <property type="component" value="Chromosome"/>
</dbReference>
<organism evidence="1 2">
    <name type="scientific">Coprothermobacter proteolyticus (strain ATCC 35245 / DSM 5265 / OCM 4 / BT)</name>
    <dbReference type="NCBI Taxonomy" id="309798"/>
    <lineage>
        <taxon>Bacteria</taxon>
        <taxon>Pseudomonadati</taxon>
        <taxon>Coprothermobacterota</taxon>
        <taxon>Coprothermobacteria</taxon>
        <taxon>Coprothermobacterales</taxon>
        <taxon>Coprothermobacteraceae</taxon>
        <taxon>Coprothermobacter</taxon>
    </lineage>
</organism>
<reference evidence="2" key="1">
    <citation type="submission" date="2008-08" db="EMBL/GenBank/DDBJ databases">
        <title>The complete genome sequence of Coprothermobacter proteolyticus strain ATCC 5245 / DSM 5265 / BT.</title>
        <authorList>
            <person name="Dodson R.J."/>
            <person name="Durkin A.S."/>
            <person name="Wu M."/>
            <person name="Eisen J."/>
            <person name="Sutton G."/>
        </authorList>
    </citation>
    <scope>NUCLEOTIDE SEQUENCE [LARGE SCALE GENOMIC DNA]</scope>
    <source>
        <strain evidence="2">ATCC 35245 / DSM 5265 / OCM 4 / BT</strain>
    </source>
</reference>
<dbReference type="EMBL" id="CP001145">
    <property type="protein sequence ID" value="ACI17068.1"/>
    <property type="molecule type" value="Genomic_DNA"/>
</dbReference>
<keyword evidence="2" id="KW-1185">Reference proteome</keyword>
<reference evidence="1 2" key="2">
    <citation type="journal article" date="2014" name="Genome Announc.">
        <title>Complete Genome Sequence of Coprothermobacter proteolyticus DSM 5265.</title>
        <authorList>
            <person name="Alexiev A."/>
            <person name="Coil D.A."/>
            <person name="Badger J.H."/>
            <person name="Enticknap J."/>
            <person name="Ward N."/>
            <person name="Robb F.T."/>
            <person name="Eisen J.A."/>
        </authorList>
    </citation>
    <scope>NUCLEOTIDE SEQUENCE [LARGE SCALE GENOMIC DNA]</scope>
    <source>
        <strain evidence="2">ATCC 35245 / DSM 5265 / OCM 4 / BT</strain>
    </source>
</reference>
<gene>
    <name evidence="1" type="ordered locus">COPRO5265_0014</name>
</gene>
<evidence type="ECO:0000313" key="2">
    <source>
        <dbReference type="Proteomes" id="UP000001732"/>
    </source>
</evidence>
<protein>
    <submittedName>
        <fullName evidence="1">Uncharacterized protein</fullName>
    </submittedName>
</protein>
<sequence>MRIGGVVWPKLINAPLEHMGAKVPVVTTSTFSAISLGEDSFAICTTSSAVKTTACPLRILALISSMVFMGSVHLH</sequence>
<accession>B5Y6J0</accession>